<dbReference type="EMBL" id="MT143706">
    <property type="protein sequence ID" value="QJB01222.1"/>
    <property type="molecule type" value="Genomic_DNA"/>
</dbReference>
<name>A0A6M3MGK3_9ZZZZ</name>
<protein>
    <submittedName>
        <fullName evidence="2">Uncharacterized protein</fullName>
    </submittedName>
</protein>
<organism evidence="2">
    <name type="scientific">viral metagenome</name>
    <dbReference type="NCBI Taxonomy" id="1070528"/>
    <lineage>
        <taxon>unclassified sequences</taxon>
        <taxon>metagenomes</taxon>
        <taxon>organismal metagenomes</taxon>
    </lineage>
</organism>
<evidence type="ECO:0000313" key="2">
    <source>
        <dbReference type="EMBL" id="QJB05170.1"/>
    </source>
</evidence>
<dbReference type="EMBL" id="MT143895">
    <property type="protein sequence ID" value="QJB05170.1"/>
    <property type="molecule type" value="Genomic_DNA"/>
</dbReference>
<accession>A0A6M3MGK3</accession>
<proteinExistence type="predicted"/>
<reference evidence="2" key="1">
    <citation type="submission" date="2020-03" db="EMBL/GenBank/DDBJ databases">
        <title>The deep terrestrial virosphere.</title>
        <authorList>
            <person name="Holmfeldt K."/>
            <person name="Nilsson E."/>
            <person name="Simone D."/>
            <person name="Lopez-Fernandez M."/>
            <person name="Wu X."/>
            <person name="de Brujin I."/>
            <person name="Lundin D."/>
            <person name="Andersson A."/>
            <person name="Bertilsson S."/>
            <person name="Dopson M."/>
        </authorList>
    </citation>
    <scope>NUCLEOTIDE SEQUENCE</scope>
    <source>
        <strain evidence="1">MM171A00126</strain>
        <strain evidence="2">MM171B00120</strain>
    </source>
</reference>
<evidence type="ECO:0000313" key="1">
    <source>
        <dbReference type="EMBL" id="QJB01222.1"/>
    </source>
</evidence>
<dbReference type="AlphaFoldDB" id="A0A6M3MGK3"/>
<gene>
    <name evidence="1" type="ORF">MM171A00126_0062</name>
    <name evidence="2" type="ORF">MM171B00120_0066</name>
</gene>
<sequence length="74" mass="7891">MTYTATQFAQSPAFMQIAVEDALKLVAKTNGQTFELACQAFALEVPNVMAEVAKLVAAACQHCADEANAGRLWA</sequence>